<dbReference type="GO" id="GO:0005797">
    <property type="term" value="C:Golgi medial cisterna"/>
    <property type="evidence" value="ECO:0007669"/>
    <property type="project" value="TreeGrafter"/>
</dbReference>
<name>A0A0L0FYQ5_9EUKA</name>
<reference evidence="2 3" key="1">
    <citation type="submission" date="2011-02" db="EMBL/GenBank/DDBJ databases">
        <title>The Genome Sequence of Sphaeroforma arctica JP610.</title>
        <authorList>
            <consortium name="The Broad Institute Genome Sequencing Platform"/>
            <person name="Russ C."/>
            <person name="Cuomo C."/>
            <person name="Young S.K."/>
            <person name="Zeng Q."/>
            <person name="Gargeya S."/>
            <person name="Alvarado L."/>
            <person name="Berlin A."/>
            <person name="Chapman S.B."/>
            <person name="Chen Z."/>
            <person name="Freedman E."/>
            <person name="Gellesch M."/>
            <person name="Goldberg J."/>
            <person name="Griggs A."/>
            <person name="Gujja S."/>
            <person name="Heilman E."/>
            <person name="Heiman D."/>
            <person name="Howarth C."/>
            <person name="Mehta T."/>
            <person name="Neiman D."/>
            <person name="Pearson M."/>
            <person name="Roberts A."/>
            <person name="Saif S."/>
            <person name="Shea T."/>
            <person name="Shenoy N."/>
            <person name="Sisk P."/>
            <person name="Stolte C."/>
            <person name="Sykes S."/>
            <person name="White J."/>
            <person name="Yandava C."/>
            <person name="Burger G."/>
            <person name="Gray M.W."/>
            <person name="Holland P.W.H."/>
            <person name="King N."/>
            <person name="Lang F.B.F."/>
            <person name="Roger A.J."/>
            <person name="Ruiz-Trillo I."/>
            <person name="Haas B."/>
            <person name="Nusbaum C."/>
            <person name="Birren B."/>
        </authorList>
    </citation>
    <scope>NUCLEOTIDE SEQUENCE [LARGE SCALE GENOMIC DNA]</scope>
    <source>
        <strain evidence="2 3">JP610</strain>
    </source>
</reference>
<dbReference type="AlphaFoldDB" id="A0A0L0FYQ5"/>
<dbReference type="PANTHER" id="PTHR21575:SF12">
    <property type="entry name" value="PROTEIN HID1"/>
    <property type="match status" value="1"/>
</dbReference>
<feature type="non-terminal residue" evidence="2">
    <location>
        <position position="1"/>
    </location>
</feature>
<feature type="region of interest" description="Disordered" evidence="1">
    <location>
        <begin position="343"/>
        <end position="378"/>
    </location>
</feature>
<dbReference type="InterPro" id="IPR026705">
    <property type="entry name" value="Hid-1/Ecm30"/>
</dbReference>
<dbReference type="Pfam" id="PF09742">
    <property type="entry name" value="Dymeclin"/>
    <property type="match status" value="1"/>
</dbReference>
<accession>A0A0L0FYQ5</accession>
<dbReference type="eggNOG" id="KOG2226">
    <property type="taxonomic scope" value="Eukaryota"/>
</dbReference>
<evidence type="ECO:0000256" key="1">
    <source>
        <dbReference type="SAM" id="MobiDB-lite"/>
    </source>
</evidence>
<feature type="compositionally biased region" description="Polar residues" evidence="1">
    <location>
        <begin position="360"/>
        <end position="378"/>
    </location>
</feature>
<dbReference type="OrthoDB" id="432953at2759"/>
<dbReference type="GeneID" id="25907100"/>
<evidence type="ECO:0000313" key="2">
    <source>
        <dbReference type="EMBL" id="KNC81073.1"/>
    </source>
</evidence>
<proteinExistence type="predicted"/>
<evidence type="ECO:0000313" key="3">
    <source>
        <dbReference type="Proteomes" id="UP000054560"/>
    </source>
</evidence>
<dbReference type="Proteomes" id="UP000054560">
    <property type="component" value="Unassembled WGS sequence"/>
</dbReference>
<protein>
    <recommendedName>
        <fullName evidence="4">HID1 domain-containing protein</fullName>
    </recommendedName>
</protein>
<dbReference type="EMBL" id="KQ242072">
    <property type="protein sequence ID" value="KNC81073.1"/>
    <property type="molecule type" value="Genomic_DNA"/>
</dbReference>
<evidence type="ECO:0008006" key="4">
    <source>
        <dbReference type="Google" id="ProtNLM"/>
    </source>
</evidence>
<dbReference type="GO" id="GO:0016020">
    <property type="term" value="C:membrane"/>
    <property type="evidence" value="ECO:0007669"/>
    <property type="project" value="TreeGrafter"/>
</dbReference>
<dbReference type="RefSeq" id="XP_014154975.1">
    <property type="nucleotide sequence ID" value="XM_014299500.1"/>
</dbReference>
<keyword evidence="3" id="KW-1185">Reference proteome</keyword>
<dbReference type="STRING" id="667725.A0A0L0FYQ5"/>
<sequence>VNFCTVEHRLKTAFLVSVLNTFCHYDPIGYGIPFNYLVAGDYYEELASPCVHVLIVLFSYQTRGLHASQGLAQKQEGEQRSAHPTTPQPNGAVVINLFDHFNKGLSLADRTVVYRALRRMLLIPSTPGYINTQQSFNLRREALLLLWRYLGEHPSFLEQVASSPDVTELVEPILIIALNNRSELRSLGIVHIAVFVLLILSSDRNFGVALNKPFHSVYGIDVASFTGHHGDVLLLGIHKLMTHGHTKLVVIHDHLLRIFSNVAPFLKSISKVTATKYIALFEILSSPRYVCSSPHHPNFLYYLLEGLNSLIHYHFDGNVTVAYAILRRRELFEKLDKLQELPQGLTKPKSSNDAPAKGVNSEQANSSDGGTANGQVVSKNDWKPTTKWIQLWKSSLPLATILALIGNLGPKVDDFCIKNEPSEEEIVEYLRAGTIVGLLPPAREIRLHKYQPQRYDGPWLAAYIWGVIYLSCRTPEFWIGTNVQFFEVKFVGKDEKNI</sequence>
<organism evidence="2 3">
    <name type="scientific">Sphaeroforma arctica JP610</name>
    <dbReference type="NCBI Taxonomy" id="667725"/>
    <lineage>
        <taxon>Eukaryota</taxon>
        <taxon>Ichthyosporea</taxon>
        <taxon>Ichthyophonida</taxon>
        <taxon>Sphaeroforma</taxon>
    </lineage>
</organism>
<dbReference type="PANTHER" id="PTHR21575">
    <property type="entry name" value="PROTEIN HID1"/>
    <property type="match status" value="1"/>
</dbReference>
<gene>
    <name evidence="2" type="ORF">SARC_06596</name>
</gene>
<dbReference type="GO" id="GO:0000138">
    <property type="term" value="C:Golgi trans cisterna"/>
    <property type="evidence" value="ECO:0007669"/>
    <property type="project" value="TreeGrafter"/>
</dbReference>